<reference evidence="1" key="4">
    <citation type="submission" date="2019-03" db="UniProtKB">
        <authorList>
            <consortium name="EnsemblPlants"/>
        </authorList>
    </citation>
    <scope>IDENTIFICATION</scope>
</reference>
<dbReference type="AlphaFoldDB" id="A0A452YGF5"/>
<dbReference type="EnsemblPlants" id="AET1Gv20410500.1">
    <property type="protein sequence ID" value="AET1Gv20410500.1"/>
    <property type="gene ID" value="AET1Gv20410500"/>
</dbReference>
<sequence>LGPIVWDFDALMMTFWCLGHRVRWEGVGGASPGTLQLQLAATATEPEHPPLDHLLQQHGGLFDEPQGLPPARVYDHRIHLPPGTVPVAV</sequence>
<dbReference type="Proteomes" id="UP000015105">
    <property type="component" value="Chromosome 1D"/>
</dbReference>
<dbReference type="STRING" id="200361.A0A452YGF5"/>
<reference evidence="2" key="2">
    <citation type="journal article" date="2017" name="Nat. Plants">
        <title>The Aegilops tauschii genome reveals multiple impacts of transposons.</title>
        <authorList>
            <person name="Zhao G."/>
            <person name="Zou C."/>
            <person name="Li K."/>
            <person name="Wang K."/>
            <person name="Li T."/>
            <person name="Gao L."/>
            <person name="Zhang X."/>
            <person name="Wang H."/>
            <person name="Yang Z."/>
            <person name="Liu X."/>
            <person name="Jiang W."/>
            <person name="Mao L."/>
            <person name="Kong X."/>
            <person name="Jiao Y."/>
            <person name="Jia J."/>
        </authorList>
    </citation>
    <scope>NUCLEOTIDE SEQUENCE [LARGE SCALE GENOMIC DNA]</scope>
    <source>
        <strain evidence="2">cv. AL8/78</strain>
    </source>
</reference>
<accession>A0A452YGF5</accession>
<reference evidence="1" key="5">
    <citation type="journal article" date="2021" name="G3 (Bethesda)">
        <title>Aegilops tauschii genome assembly Aet v5.0 features greater sequence contiguity and improved annotation.</title>
        <authorList>
            <person name="Wang L."/>
            <person name="Zhu T."/>
            <person name="Rodriguez J.C."/>
            <person name="Deal K.R."/>
            <person name="Dubcovsky J."/>
            <person name="McGuire P.E."/>
            <person name="Lux T."/>
            <person name="Spannagl M."/>
            <person name="Mayer K.F.X."/>
            <person name="Baldrich P."/>
            <person name="Meyers B.C."/>
            <person name="Huo N."/>
            <person name="Gu Y.Q."/>
            <person name="Zhou H."/>
            <person name="Devos K.M."/>
            <person name="Bennetzen J.L."/>
            <person name="Unver T."/>
            <person name="Budak H."/>
            <person name="Gulick P.J."/>
            <person name="Galiba G."/>
            <person name="Kalapos B."/>
            <person name="Nelson D.R."/>
            <person name="Li P."/>
            <person name="You F.M."/>
            <person name="Luo M.C."/>
            <person name="Dvorak J."/>
        </authorList>
    </citation>
    <scope>NUCLEOTIDE SEQUENCE [LARGE SCALE GENOMIC DNA]</scope>
    <source>
        <strain evidence="1">cv. AL8/78</strain>
    </source>
</reference>
<proteinExistence type="predicted"/>
<reference evidence="1" key="3">
    <citation type="journal article" date="2017" name="Nature">
        <title>Genome sequence of the progenitor of the wheat D genome Aegilops tauschii.</title>
        <authorList>
            <person name="Luo M.C."/>
            <person name="Gu Y.Q."/>
            <person name="Puiu D."/>
            <person name="Wang H."/>
            <person name="Twardziok S.O."/>
            <person name="Deal K.R."/>
            <person name="Huo N."/>
            <person name="Zhu T."/>
            <person name="Wang L."/>
            <person name="Wang Y."/>
            <person name="McGuire P.E."/>
            <person name="Liu S."/>
            <person name="Long H."/>
            <person name="Ramasamy R.K."/>
            <person name="Rodriguez J.C."/>
            <person name="Van S.L."/>
            <person name="Yuan L."/>
            <person name="Wang Z."/>
            <person name="Xia Z."/>
            <person name="Xiao L."/>
            <person name="Anderson O.D."/>
            <person name="Ouyang S."/>
            <person name="Liang Y."/>
            <person name="Zimin A.V."/>
            <person name="Pertea G."/>
            <person name="Qi P."/>
            <person name="Bennetzen J.L."/>
            <person name="Dai X."/>
            <person name="Dawson M.W."/>
            <person name="Muller H.G."/>
            <person name="Kugler K."/>
            <person name="Rivarola-Duarte L."/>
            <person name="Spannagl M."/>
            <person name="Mayer K.F.X."/>
            <person name="Lu F.H."/>
            <person name="Bevan M.W."/>
            <person name="Leroy P."/>
            <person name="Li P."/>
            <person name="You F.M."/>
            <person name="Sun Q."/>
            <person name="Liu Z."/>
            <person name="Lyons E."/>
            <person name="Wicker T."/>
            <person name="Salzberg S.L."/>
            <person name="Devos K.M."/>
            <person name="Dvorak J."/>
        </authorList>
    </citation>
    <scope>NUCLEOTIDE SEQUENCE [LARGE SCALE GENOMIC DNA]</scope>
    <source>
        <strain evidence="1">cv. AL8/78</strain>
    </source>
</reference>
<evidence type="ECO:0000313" key="1">
    <source>
        <dbReference type="EnsemblPlants" id="AET1Gv20410500.1"/>
    </source>
</evidence>
<protein>
    <submittedName>
        <fullName evidence="1">Uncharacterized protein</fullName>
    </submittedName>
</protein>
<reference evidence="2" key="1">
    <citation type="journal article" date="2014" name="Science">
        <title>Ancient hybridizations among the ancestral genomes of bread wheat.</title>
        <authorList>
            <consortium name="International Wheat Genome Sequencing Consortium,"/>
            <person name="Marcussen T."/>
            <person name="Sandve S.R."/>
            <person name="Heier L."/>
            <person name="Spannagl M."/>
            <person name="Pfeifer M."/>
            <person name="Jakobsen K.S."/>
            <person name="Wulff B.B."/>
            <person name="Steuernagel B."/>
            <person name="Mayer K.F."/>
            <person name="Olsen O.A."/>
        </authorList>
    </citation>
    <scope>NUCLEOTIDE SEQUENCE [LARGE SCALE GENOMIC DNA]</scope>
    <source>
        <strain evidence="2">cv. AL8/78</strain>
    </source>
</reference>
<organism evidence="1 2">
    <name type="scientific">Aegilops tauschii subsp. strangulata</name>
    <name type="common">Goatgrass</name>
    <dbReference type="NCBI Taxonomy" id="200361"/>
    <lineage>
        <taxon>Eukaryota</taxon>
        <taxon>Viridiplantae</taxon>
        <taxon>Streptophyta</taxon>
        <taxon>Embryophyta</taxon>
        <taxon>Tracheophyta</taxon>
        <taxon>Spermatophyta</taxon>
        <taxon>Magnoliopsida</taxon>
        <taxon>Liliopsida</taxon>
        <taxon>Poales</taxon>
        <taxon>Poaceae</taxon>
        <taxon>BOP clade</taxon>
        <taxon>Pooideae</taxon>
        <taxon>Triticodae</taxon>
        <taxon>Triticeae</taxon>
        <taxon>Triticinae</taxon>
        <taxon>Aegilops</taxon>
    </lineage>
</organism>
<dbReference type="Gramene" id="AET1Gv20410500.1">
    <property type="protein sequence ID" value="AET1Gv20410500.1"/>
    <property type="gene ID" value="AET1Gv20410500"/>
</dbReference>
<evidence type="ECO:0000313" key="2">
    <source>
        <dbReference type="Proteomes" id="UP000015105"/>
    </source>
</evidence>
<keyword evidence="2" id="KW-1185">Reference proteome</keyword>
<name>A0A452YGF5_AEGTS</name>